<dbReference type="PANTHER" id="PTHR42695:SF5">
    <property type="entry name" value="GLUTAMINE AMIDOTRANSFERASE YLR126C-RELATED"/>
    <property type="match status" value="1"/>
</dbReference>
<dbReference type="SUPFAM" id="SSF52317">
    <property type="entry name" value="Class I glutamine amidotransferase-like"/>
    <property type="match status" value="1"/>
</dbReference>
<organism evidence="1 2">
    <name type="scientific">Kushneria marisflavi</name>
    <dbReference type="NCBI Taxonomy" id="157779"/>
    <lineage>
        <taxon>Bacteria</taxon>
        <taxon>Pseudomonadati</taxon>
        <taxon>Pseudomonadota</taxon>
        <taxon>Gammaproteobacteria</taxon>
        <taxon>Oceanospirillales</taxon>
        <taxon>Halomonadaceae</taxon>
        <taxon>Kushneria</taxon>
    </lineage>
</organism>
<dbReference type="CDD" id="cd01741">
    <property type="entry name" value="GATase1_1"/>
    <property type="match status" value="1"/>
</dbReference>
<dbReference type="AlphaFoldDB" id="A0A240ULP4"/>
<sequence>MKVGLLQCDDLASHVARVHGNYPDLYSGLLQAVDPTIEFVTWRIHEGELPADLDAADAWLISGSKAGVYEDHGWIEPLLTLIRRLHAEGRPLVGICFGHQAMAQALGGRVGKSDRGWGVGVSFNAVVGHKSWMTPWQEGLDLIVSHQDQVLELPEGAEVLAESPFCPFYLLQYGPRAMSVQGHPEFSKACSADLMTDKREKLPDRRLREGMASHHAPVDDHVMAHWIVNFMREGLAPSRHAADSESHSAQ</sequence>
<dbReference type="OrthoDB" id="9813383at2"/>
<dbReference type="InterPro" id="IPR029062">
    <property type="entry name" value="Class_I_gatase-like"/>
</dbReference>
<evidence type="ECO:0000313" key="2">
    <source>
        <dbReference type="Proteomes" id="UP000194457"/>
    </source>
</evidence>
<accession>A0A240ULP4</accession>
<reference evidence="1 2" key="1">
    <citation type="submission" date="2017-05" db="EMBL/GenBank/DDBJ databases">
        <authorList>
            <person name="Song R."/>
            <person name="Chenine A.L."/>
            <person name="Ruprecht R.M."/>
        </authorList>
    </citation>
    <scope>NUCLEOTIDE SEQUENCE [LARGE SCALE GENOMIC DNA]</scope>
    <source>
        <strain evidence="1">SW32</strain>
    </source>
</reference>
<name>A0A240ULP4_9GAMM</name>
<proteinExistence type="predicted"/>
<dbReference type="InterPro" id="IPR044992">
    <property type="entry name" value="ChyE-like"/>
</dbReference>
<dbReference type="RefSeq" id="WP_086899658.1">
    <property type="nucleotide sequence ID" value="NZ_CP021358.1"/>
</dbReference>
<dbReference type="Pfam" id="PF00117">
    <property type="entry name" value="GATase"/>
    <property type="match status" value="1"/>
</dbReference>
<gene>
    <name evidence="1" type="ORF">B9H00_04520</name>
</gene>
<dbReference type="PROSITE" id="PS51273">
    <property type="entry name" value="GATASE_TYPE_1"/>
    <property type="match status" value="1"/>
</dbReference>
<dbReference type="EMBL" id="CP021358">
    <property type="protein sequence ID" value="ART62427.1"/>
    <property type="molecule type" value="Genomic_DNA"/>
</dbReference>
<evidence type="ECO:0000313" key="1">
    <source>
        <dbReference type="EMBL" id="ART62427.1"/>
    </source>
</evidence>
<dbReference type="GO" id="GO:0005829">
    <property type="term" value="C:cytosol"/>
    <property type="evidence" value="ECO:0007669"/>
    <property type="project" value="TreeGrafter"/>
</dbReference>
<dbReference type="Gene3D" id="3.40.50.880">
    <property type="match status" value="1"/>
</dbReference>
<dbReference type="InterPro" id="IPR017926">
    <property type="entry name" value="GATASE"/>
</dbReference>
<dbReference type="PANTHER" id="PTHR42695">
    <property type="entry name" value="GLUTAMINE AMIDOTRANSFERASE YLR126C-RELATED"/>
    <property type="match status" value="1"/>
</dbReference>
<dbReference type="Proteomes" id="UP000194457">
    <property type="component" value="Chromosome"/>
</dbReference>
<protein>
    <submittedName>
        <fullName evidence="1">GMP synthase</fullName>
    </submittedName>
</protein>
<keyword evidence="2" id="KW-1185">Reference proteome</keyword>
<dbReference type="KEGG" id="kma:B9H00_04520"/>